<dbReference type="AlphaFoldDB" id="A0A448XHI9"/>
<evidence type="ECO:0000256" key="1">
    <source>
        <dbReference type="SAM" id="MobiDB-lite"/>
    </source>
</evidence>
<protein>
    <recommendedName>
        <fullName evidence="5">Sushi domain-containing protein</fullName>
    </recommendedName>
</protein>
<keyword evidence="2" id="KW-0732">Signal</keyword>
<feature type="chain" id="PRO_5018996464" description="Sushi domain-containing protein" evidence="2">
    <location>
        <begin position="20"/>
        <end position="313"/>
    </location>
</feature>
<gene>
    <name evidence="3" type="ORF">PXEA_LOCUS30029</name>
</gene>
<sequence>MRCTHQIVGKWQLIWLSLSLFSSFQTKPSYLPQHSLDSALSTGRVSSPAGQAPPTLSLSVVPDVDSAHFTPPNLSPLSPVRNCEHPLRLRHKSDPNRPCLSGPFCGQNGIRLDSCPEHRPPHCFTSPQHGLPHAGRNQAHRGLQPHQQLPAVGGNRVCPAGHQPARQSLPSEACRHTRRHGSGQTANTDRDFTCLGNEMQETEEEAGDDEAWPGQADVYDDMLEVDQVDEMRPAAPTSAFSCRKGRDANPPDTRFCQARLSLQTGSLHGARPESTPGIYCQQGQWRRASEDSPVSCNVTSEAVRTRGEQLWLF</sequence>
<proteinExistence type="predicted"/>
<comment type="caution">
    <text evidence="3">The sequence shown here is derived from an EMBL/GenBank/DDBJ whole genome shotgun (WGS) entry which is preliminary data.</text>
</comment>
<evidence type="ECO:0000256" key="2">
    <source>
        <dbReference type="SAM" id="SignalP"/>
    </source>
</evidence>
<dbReference type="Proteomes" id="UP000784294">
    <property type="component" value="Unassembled WGS sequence"/>
</dbReference>
<accession>A0A448XHI9</accession>
<dbReference type="EMBL" id="CAAALY010252661">
    <property type="protein sequence ID" value="VEL36589.1"/>
    <property type="molecule type" value="Genomic_DNA"/>
</dbReference>
<feature type="region of interest" description="Disordered" evidence="1">
    <location>
        <begin position="162"/>
        <end position="191"/>
    </location>
</feature>
<evidence type="ECO:0000313" key="4">
    <source>
        <dbReference type="Proteomes" id="UP000784294"/>
    </source>
</evidence>
<reference evidence="3" key="1">
    <citation type="submission" date="2018-11" db="EMBL/GenBank/DDBJ databases">
        <authorList>
            <consortium name="Pathogen Informatics"/>
        </authorList>
    </citation>
    <scope>NUCLEOTIDE SEQUENCE</scope>
</reference>
<keyword evidence="4" id="KW-1185">Reference proteome</keyword>
<evidence type="ECO:0008006" key="5">
    <source>
        <dbReference type="Google" id="ProtNLM"/>
    </source>
</evidence>
<name>A0A448XHI9_9PLAT</name>
<feature type="signal peptide" evidence="2">
    <location>
        <begin position="1"/>
        <end position="19"/>
    </location>
</feature>
<evidence type="ECO:0000313" key="3">
    <source>
        <dbReference type="EMBL" id="VEL36589.1"/>
    </source>
</evidence>
<organism evidence="3 4">
    <name type="scientific">Protopolystoma xenopodis</name>
    <dbReference type="NCBI Taxonomy" id="117903"/>
    <lineage>
        <taxon>Eukaryota</taxon>
        <taxon>Metazoa</taxon>
        <taxon>Spiralia</taxon>
        <taxon>Lophotrochozoa</taxon>
        <taxon>Platyhelminthes</taxon>
        <taxon>Monogenea</taxon>
        <taxon>Polyopisthocotylea</taxon>
        <taxon>Polystomatidea</taxon>
        <taxon>Polystomatidae</taxon>
        <taxon>Protopolystoma</taxon>
    </lineage>
</organism>